<gene>
    <name evidence="1" type="primary">Necator_chrX.g23824</name>
    <name evidence="1" type="ORF">RB195_023660</name>
</gene>
<reference evidence="1 2" key="1">
    <citation type="submission" date="2023-08" db="EMBL/GenBank/DDBJ databases">
        <title>A Necator americanus chromosomal reference genome.</title>
        <authorList>
            <person name="Ilik V."/>
            <person name="Petrzelkova K.J."/>
            <person name="Pardy F."/>
            <person name="Fuh T."/>
            <person name="Niatou-Singa F.S."/>
            <person name="Gouil Q."/>
            <person name="Baker L."/>
            <person name="Ritchie M.E."/>
            <person name="Jex A.R."/>
            <person name="Gazzola D."/>
            <person name="Li H."/>
            <person name="Toshio Fujiwara R."/>
            <person name="Zhan B."/>
            <person name="Aroian R.V."/>
            <person name="Pafco B."/>
            <person name="Schwarz E.M."/>
        </authorList>
    </citation>
    <scope>NUCLEOTIDE SEQUENCE [LARGE SCALE GENOMIC DNA]</scope>
    <source>
        <strain evidence="1 2">Aroian</strain>
        <tissue evidence="1">Whole animal</tissue>
    </source>
</reference>
<proteinExistence type="predicted"/>
<comment type="caution">
    <text evidence="1">The sequence shown here is derived from an EMBL/GenBank/DDBJ whole genome shotgun (WGS) entry which is preliminary data.</text>
</comment>
<name>A0ABR1EK31_NECAM</name>
<sequence>MENELKQELNRRMRPASIAFVPVRETTDQLTDQHPRAHLFDPTVFPALCYTAETWADIAATSRKLLTTYKALEKCLLKCNQRTQEPAFAAPTYKQCPIFATHVESKA</sequence>
<dbReference type="EMBL" id="JAVFWL010000006">
    <property type="protein sequence ID" value="KAK6763042.1"/>
    <property type="molecule type" value="Genomic_DNA"/>
</dbReference>
<keyword evidence="2" id="KW-1185">Reference proteome</keyword>
<dbReference type="Proteomes" id="UP001303046">
    <property type="component" value="Unassembled WGS sequence"/>
</dbReference>
<evidence type="ECO:0000313" key="2">
    <source>
        <dbReference type="Proteomes" id="UP001303046"/>
    </source>
</evidence>
<evidence type="ECO:0000313" key="1">
    <source>
        <dbReference type="EMBL" id="KAK6763042.1"/>
    </source>
</evidence>
<protein>
    <submittedName>
        <fullName evidence="1">Uncharacterized protein</fullName>
    </submittedName>
</protein>
<accession>A0ABR1EK31</accession>
<organism evidence="1 2">
    <name type="scientific">Necator americanus</name>
    <name type="common">Human hookworm</name>
    <dbReference type="NCBI Taxonomy" id="51031"/>
    <lineage>
        <taxon>Eukaryota</taxon>
        <taxon>Metazoa</taxon>
        <taxon>Ecdysozoa</taxon>
        <taxon>Nematoda</taxon>
        <taxon>Chromadorea</taxon>
        <taxon>Rhabditida</taxon>
        <taxon>Rhabditina</taxon>
        <taxon>Rhabditomorpha</taxon>
        <taxon>Strongyloidea</taxon>
        <taxon>Ancylostomatidae</taxon>
        <taxon>Bunostominae</taxon>
        <taxon>Necator</taxon>
    </lineage>
</organism>